<comment type="caution">
    <text evidence="1">The sequence shown here is derived from an EMBL/GenBank/DDBJ whole genome shotgun (WGS) entry which is preliminary data.</text>
</comment>
<reference evidence="1" key="1">
    <citation type="submission" date="2022-11" db="EMBL/GenBank/DDBJ databases">
        <title>Genome Sequence of Boeremia exigua.</title>
        <authorList>
            <person name="Buettner E."/>
        </authorList>
    </citation>
    <scope>NUCLEOTIDE SEQUENCE</scope>
    <source>
        <strain evidence="1">CU02</strain>
    </source>
</reference>
<evidence type="ECO:0000313" key="2">
    <source>
        <dbReference type="Proteomes" id="UP001153331"/>
    </source>
</evidence>
<sequence>MRSQWTAEHILNSVPANYPEDKPVIMLNMFRFHDQAQYPEGSKHSPCSGQEAFLTRYVEEWGKIVTDAGG</sequence>
<dbReference type="Proteomes" id="UP001153331">
    <property type="component" value="Unassembled WGS sequence"/>
</dbReference>
<proteinExistence type="predicted"/>
<organism evidence="1 2">
    <name type="scientific">Boeremia exigua</name>
    <dbReference type="NCBI Taxonomy" id="749465"/>
    <lineage>
        <taxon>Eukaryota</taxon>
        <taxon>Fungi</taxon>
        <taxon>Dikarya</taxon>
        <taxon>Ascomycota</taxon>
        <taxon>Pezizomycotina</taxon>
        <taxon>Dothideomycetes</taxon>
        <taxon>Pleosporomycetidae</taxon>
        <taxon>Pleosporales</taxon>
        <taxon>Pleosporineae</taxon>
        <taxon>Didymellaceae</taxon>
        <taxon>Boeremia</taxon>
    </lineage>
</organism>
<accession>A0ACC2I9R8</accession>
<gene>
    <name evidence="1" type="ORF">OPT61_g5628</name>
</gene>
<name>A0ACC2I9R8_9PLEO</name>
<evidence type="ECO:0000313" key="1">
    <source>
        <dbReference type="EMBL" id="KAJ8111884.1"/>
    </source>
</evidence>
<dbReference type="EMBL" id="JAPHNI010000368">
    <property type="protein sequence ID" value="KAJ8111884.1"/>
    <property type="molecule type" value="Genomic_DNA"/>
</dbReference>
<keyword evidence="2" id="KW-1185">Reference proteome</keyword>
<protein>
    <submittedName>
        <fullName evidence="1">Uncharacterized protein</fullName>
    </submittedName>
</protein>